<sequence length="487" mass="54833">MHEVISFANSQSAGHLLAQLYNVQESHLAYTKEKKLTHSNNVFLAPTKVNGRTNYYPRTLNVEFSGGYGFLGKYEYHEKSTDVSDLAELYGGVVMEKQPKPDKNEYQKCLDAGKKPDRSMLTDSNTQCWTSYNKLIYRPSSLLELLEFNHPDGCNKRFPRLRFDDFPVGQTAYKDVQYDADETFRRNLEALDNIQGINFVTESNNAWGGFTNELMVDVKDEYFNNGANSKHNLWSYGLFSPNVGTKNILTEIRSFVGLANSSTLFVPIMVPSACAGFFNANYDSSNLWHRGAVLSLLVNSIWGLNCQESLPIRMAEIEAELLRGFSKRTIVNEIEISAKKPPAQFGIVQDVNIMDYYSNPEKITAPTSDSNKLSLGVSNIEGSQQLSSALIGDASSENATFINNQMKEVVEQDSFPQILDKVSDFSVSMRQSTAIRHKLKEYKQIVSRVRLPHHLEIIGEKGELIEEISALIEEYTVGYSDESDSDD</sequence>
<dbReference type="InterPro" id="IPR029209">
    <property type="entry name" value="DML1/Misato_tubulin"/>
</dbReference>
<evidence type="ECO:0000256" key="4">
    <source>
        <dbReference type="ARBA" id="ARBA00014097"/>
    </source>
</evidence>
<dbReference type="PANTHER" id="PTHR13391:SF0">
    <property type="entry name" value="PROTEIN MISATO HOMOLOG 1"/>
    <property type="match status" value="1"/>
</dbReference>
<dbReference type="Pfam" id="PF10644">
    <property type="entry name" value="Misat_Tub_SegII"/>
    <property type="match status" value="1"/>
</dbReference>
<comment type="function">
    <text evidence="1">Involved in the partitioning of the mitochondrial organelle and mitochondrial DNA (mtDNA) inheritance.</text>
</comment>
<evidence type="ECO:0000313" key="9">
    <source>
        <dbReference type="EMBL" id="WPK25347.1"/>
    </source>
</evidence>
<evidence type="ECO:0000256" key="1">
    <source>
        <dbReference type="ARBA" id="ARBA00003757"/>
    </source>
</evidence>
<evidence type="ECO:0000313" key="10">
    <source>
        <dbReference type="Proteomes" id="UP001338582"/>
    </source>
</evidence>
<dbReference type="GO" id="GO:0005739">
    <property type="term" value="C:mitochondrion"/>
    <property type="evidence" value="ECO:0007669"/>
    <property type="project" value="UniProtKB-SubCell"/>
</dbReference>
<evidence type="ECO:0000256" key="3">
    <source>
        <dbReference type="ARBA" id="ARBA00008507"/>
    </source>
</evidence>
<dbReference type="Proteomes" id="UP001338582">
    <property type="component" value="Chromosome 3"/>
</dbReference>
<dbReference type="SUPFAM" id="SSF52490">
    <property type="entry name" value="Tubulin nucleotide-binding domain-like"/>
    <property type="match status" value="1"/>
</dbReference>
<dbReference type="EMBL" id="CP138896">
    <property type="protein sequence ID" value="WPK25347.1"/>
    <property type="molecule type" value="Genomic_DNA"/>
</dbReference>
<dbReference type="InterPro" id="IPR036525">
    <property type="entry name" value="Tubulin/FtsZ_GTPase_sf"/>
</dbReference>
<feature type="domain" description="Misato Segment II tubulin-like" evidence="7">
    <location>
        <begin position="2"/>
        <end position="111"/>
    </location>
</feature>
<dbReference type="KEGG" id="asau:88173722"/>
<dbReference type="GeneID" id="88173722"/>
<feature type="domain" description="DML1/Misato tubulin" evidence="8">
    <location>
        <begin position="120"/>
        <end position="301"/>
    </location>
</feature>
<dbReference type="GO" id="GO:0007005">
    <property type="term" value="P:mitochondrion organization"/>
    <property type="evidence" value="ECO:0007669"/>
    <property type="project" value="InterPro"/>
</dbReference>
<evidence type="ECO:0000256" key="2">
    <source>
        <dbReference type="ARBA" id="ARBA00004173"/>
    </source>
</evidence>
<dbReference type="InterPro" id="IPR049942">
    <property type="entry name" value="DML1/Misato"/>
</dbReference>
<organism evidence="9 10">
    <name type="scientific">Australozyma saopauloensis</name>
    <dbReference type="NCBI Taxonomy" id="291208"/>
    <lineage>
        <taxon>Eukaryota</taxon>
        <taxon>Fungi</taxon>
        <taxon>Dikarya</taxon>
        <taxon>Ascomycota</taxon>
        <taxon>Saccharomycotina</taxon>
        <taxon>Pichiomycetes</taxon>
        <taxon>Metschnikowiaceae</taxon>
        <taxon>Australozyma</taxon>
    </lineage>
</organism>
<reference evidence="9 10" key="1">
    <citation type="submission" date="2023-10" db="EMBL/GenBank/DDBJ databases">
        <title>Draft Genome Sequence of Candida saopaulonensis from a very Premature Infant with Sepsis.</title>
        <authorList>
            <person name="Ning Y."/>
            <person name="Dai R."/>
            <person name="Xiao M."/>
            <person name="Xu Y."/>
            <person name="Yan Q."/>
            <person name="Zhang L."/>
        </authorList>
    </citation>
    <scope>NUCLEOTIDE SEQUENCE [LARGE SCALE GENOMIC DNA]</scope>
    <source>
        <strain evidence="9 10">19XY460</strain>
    </source>
</reference>
<gene>
    <name evidence="9" type="ORF">PUMCH_002658</name>
</gene>
<dbReference type="AlphaFoldDB" id="A0AAX4HBS6"/>
<comment type="similarity">
    <text evidence="3">Belongs to the misato family.</text>
</comment>
<dbReference type="Pfam" id="PF14881">
    <property type="entry name" value="Tubulin_3"/>
    <property type="match status" value="1"/>
</dbReference>
<evidence type="ECO:0000256" key="6">
    <source>
        <dbReference type="ARBA" id="ARBA00023128"/>
    </source>
</evidence>
<keyword evidence="6" id="KW-0496">Mitochondrion</keyword>
<accession>A0AAX4HBS6</accession>
<dbReference type="InterPro" id="IPR019605">
    <property type="entry name" value="Misato_II_tubulin-like"/>
</dbReference>
<proteinExistence type="inferred from homology"/>
<protein>
    <recommendedName>
        <fullName evidence="4">Protein DML1</fullName>
    </recommendedName>
    <alternativeName>
        <fullName evidence="5">Protein dml1</fullName>
    </alternativeName>
</protein>
<evidence type="ECO:0000256" key="5">
    <source>
        <dbReference type="ARBA" id="ARBA00022030"/>
    </source>
</evidence>
<dbReference type="RefSeq" id="XP_062877729.1">
    <property type="nucleotide sequence ID" value="XM_063021659.1"/>
</dbReference>
<evidence type="ECO:0000259" key="7">
    <source>
        <dbReference type="Pfam" id="PF10644"/>
    </source>
</evidence>
<evidence type="ECO:0000259" key="8">
    <source>
        <dbReference type="Pfam" id="PF14881"/>
    </source>
</evidence>
<name>A0AAX4HBS6_9ASCO</name>
<dbReference type="PANTHER" id="PTHR13391">
    <property type="entry name" value="MITOCHONDRIAL DISTRIBUTION REGULATOR MISATO"/>
    <property type="match status" value="1"/>
</dbReference>
<comment type="subcellular location">
    <subcellularLocation>
        <location evidence="2">Mitochondrion</location>
    </subcellularLocation>
</comment>
<keyword evidence="10" id="KW-1185">Reference proteome</keyword>